<dbReference type="RefSeq" id="WP_398279807.1">
    <property type="nucleotide sequence ID" value="NZ_JBITLV010000003.1"/>
</dbReference>
<accession>A0ABW8ANZ5</accession>
<keyword evidence="1 3" id="KW-0808">Transferase</keyword>
<evidence type="ECO:0000313" key="3">
    <source>
        <dbReference type="EMBL" id="MFI7587677.1"/>
    </source>
</evidence>
<protein>
    <submittedName>
        <fullName evidence="3">Class I SAM-dependent methyltransferase</fullName>
        <ecNumber evidence="3">2.1.1.-</ecNumber>
    </submittedName>
</protein>
<evidence type="ECO:0000256" key="1">
    <source>
        <dbReference type="ARBA" id="ARBA00022679"/>
    </source>
</evidence>
<dbReference type="InterPro" id="IPR013216">
    <property type="entry name" value="Methyltransf_11"/>
</dbReference>
<evidence type="ECO:0000259" key="2">
    <source>
        <dbReference type="Pfam" id="PF08241"/>
    </source>
</evidence>
<dbReference type="SUPFAM" id="SSF53335">
    <property type="entry name" value="S-adenosyl-L-methionine-dependent methyltransferases"/>
    <property type="match status" value="1"/>
</dbReference>
<dbReference type="Gene3D" id="3.40.50.150">
    <property type="entry name" value="Vaccinia Virus protein VP39"/>
    <property type="match status" value="1"/>
</dbReference>
<gene>
    <name evidence="3" type="ORF">ACIB24_11440</name>
</gene>
<dbReference type="CDD" id="cd02440">
    <property type="entry name" value="AdoMet_MTases"/>
    <property type="match status" value="1"/>
</dbReference>
<dbReference type="InterPro" id="IPR050447">
    <property type="entry name" value="Erg6_SMT_methyltransf"/>
</dbReference>
<dbReference type="PANTHER" id="PTHR44068">
    <property type="entry name" value="ZGC:194242"/>
    <property type="match status" value="1"/>
</dbReference>
<organism evidence="3 4">
    <name type="scientific">Spongisporangium articulatum</name>
    <dbReference type="NCBI Taxonomy" id="3362603"/>
    <lineage>
        <taxon>Bacteria</taxon>
        <taxon>Bacillati</taxon>
        <taxon>Actinomycetota</taxon>
        <taxon>Actinomycetes</taxon>
        <taxon>Kineosporiales</taxon>
        <taxon>Kineosporiaceae</taxon>
        <taxon>Spongisporangium</taxon>
    </lineage>
</organism>
<evidence type="ECO:0000313" key="4">
    <source>
        <dbReference type="Proteomes" id="UP001612915"/>
    </source>
</evidence>
<dbReference type="PANTHER" id="PTHR44068:SF11">
    <property type="entry name" value="GERANYL DIPHOSPHATE 2-C-METHYLTRANSFERASE"/>
    <property type="match status" value="1"/>
</dbReference>
<dbReference type="GO" id="GO:0008168">
    <property type="term" value="F:methyltransferase activity"/>
    <property type="evidence" value="ECO:0007669"/>
    <property type="project" value="UniProtKB-KW"/>
</dbReference>
<reference evidence="3 4" key="1">
    <citation type="submission" date="2024-10" db="EMBL/GenBank/DDBJ databases">
        <title>The Natural Products Discovery Center: Release of the First 8490 Sequenced Strains for Exploring Actinobacteria Biosynthetic Diversity.</title>
        <authorList>
            <person name="Kalkreuter E."/>
            <person name="Kautsar S.A."/>
            <person name="Yang D."/>
            <person name="Bader C.D."/>
            <person name="Teijaro C.N."/>
            <person name="Fluegel L."/>
            <person name="Davis C.M."/>
            <person name="Simpson J.R."/>
            <person name="Lauterbach L."/>
            <person name="Steele A.D."/>
            <person name="Gui C."/>
            <person name="Meng S."/>
            <person name="Li G."/>
            <person name="Viehrig K."/>
            <person name="Ye F."/>
            <person name="Su P."/>
            <person name="Kiefer A.F."/>
            <person name="Nichols A."/>
            <person name="Cepeda A.J."/>
            <person name="Yan W."/>
            <person name="Fan B."/>
            <person name="Jiang Y."/>
            <person name="Adhikari A."/>
            <person name="Zheng C.-J."/>
            <person name="Schuster L."/>
            <person name="Cowan T.M."/>
            <person name="Smanski M.J."/>
            <person name="Chevrette M.G."/>
            <person name="De Carvalho L.P.S."/>
            <person name="Shen B."/>
        </authorList>
    </citation>
    <scope>NUCLEOTIDE SEQUENCE [LARGE SCALE GENOMIC DNA]</scope>
    <source>
        <strain evidence="3 4">NPDC049639</strain>
    </source>
</reference>
<feature type="domain" description="Methyltransferase type 11" evidence="2">
    <location>
        <begin position="53"/>
        <end position="146"/>
    </location>
</feature>
<dbReference type="Proteomes" id="UP001612915">
    <property type="component" value="Unassembled WGS sequence"/>
</dbReference>
<dbReference type="Pfam" id="PF08241">
    <property type="entry name" value="Methyltransf_11"/>
    <property type="match status" value="1"/>
</dbReference>
<dbReference type="EC" id="2.1.1.-" evidence="3"/>
<dbReference type="GO" id="GO:0032259">
    <property type="term" value="P:methylation"/>
    <property type="evidence" value="ECO:0007669"/>
    <property type="project" value="UniProtKB-KW"/>
</dbReference>
<dbReference type="EMBL" id="JBITLV010000003">
    <property type="protein sequence ID" value="MFI7587677.1"/>
    <property type="molecule type" value="Genomic_DNA"/>
</dbReference>
<dbReference type="InterPro" id="IPR029063">
    <property type="entry name" value="SAM-dependent_MTases_sf"/>
</dbReference>
<sequence length="274" mass="29822">MSTTTEKYDYSGVTKAQQAAWETGAYARVGNTLQIIAERLVESVDVRPDQKVVDVAAGQGNAALAAARRFAEAVAVDYARNLLAEGRERAQAERLPVRFVEGDAQDLPCEDGEQDVALSVVGTMFAPDHAQTASELVRVVKPGGRIGLASWTPTSLVADMFRIIGSYAPKPPVPVQPPVLWGDADHLRDIFGDRVEWISLQEKEFHFCYRSPEHFADWFVAHYGPITRLSGSLDEVTRARFATELAGAARTHVTGDGPGVKIVGTYLEAVGVRK</sequence>
<proteinExistence type="predicted"/>
<name>A0ABW8ANZ5_9ACTN</name>
<comment type="caution">
    <text evidence="3">The sequence shown here is derived from an EMBL/GenBank/DDBJ whole genome shotgun (WGS) entry which is preliminary data.</text>
</comment>
<keyword evidence="4" id="KW-1185">Reference proteome</keyword>
<keyword evidence="3" id="KW-0489">Methyltransferase</keyword>